<name>A0A8S5LJV4_9CAUD</name>
<proteinExistence type="predicted"/>
<dbReference type="EMBL" id="BK015861">
    <property type="protein sequence ID" value="DAD70127.1"/>
    <property type="molecule type" value="Genomic_DNA"/>
</dbReference>
<accession>A0A8S5LJV4</accession>
<evidence type="ECO:0000313" key="1">
    <source>
        <dbReference type="EMBL" id="DAD70127.1"/>
    </source>
</evidence>
<sequence>MFTIHYRRGHYEVYLDRQFFCSADSIREAYHEIEAARS</sequence>
<protein>
    <submittedName>
        <fullName evidence="1">Uncharacterized protein</fullName>
    </submittedName>
</protein>
<organism evidence="1">
    <name type="scientific">Siphoviridae sp. ct3o911</name>
    <dbReference type="NCBI Taxonomy" id="2827560"/>
    <lineage>
        <taxon>Viruses</taxon>
        <taxon>Duplodnaviria</taxon>
        <taxon>Heunggongvirae</taxon>
        <taxon>Uroviricota</taxon>
        <taxon>Caudoviricetes</taxon>
    </lineage>
</organism>
<reference evidence="1" key="1">
    <citation type="journal article" date="2021" name="Proc. Natl. Acad. Sci. U.S.A.">
        <title>A Catalog of Tens of Thousands of Viruses from Human Metagenomes Reveals Hidden Associations with Chronic Diseases.</title>
        <authorList>
            <person name="Tisza M.J."/>
            <person name="Buck C.B."/>
        </authorList>
    </citation>
    <scope>NUCLEOTIDE SEQUENCE</scope>
    <source>
        <strain evidence="1">Ct3o911</strain>
    </source>
</reference>